<accession>A0AAV6ST48</accession>
<gene>
    <name evidence="1" type="ORF">JOB18_024232</name>
</gene>
<organism evidence="1 2">
    <name type="scientific">Solea senegalensis</name>
    <name type="common">Senegalese sole</name>
    <dbReference type="NCBI Taxonomy" id="28829"/>
    <lineage>
        <taxon>Eukaryota</taxon>
        <taxon>Metazoa</taxon>
        <taxon>Chordata</taxon>
        <taxon>Craniata</taxon>
        <taxon>Vertebrata</taxon>
        <taxon>Euteleostomi</taxon>
        <taxon>Actinopterygii</taxon>
        <taxon>Neopterygii</taxon>
        <taxon>Teleostei</taxon>
        <taxon>Neoteleostei</taxon>
        <taxon>Acanthomorphata</taxon>
        <taxon>Carangaria</taxon>
        <taxon>Pleuronectiformes</taxon>
        <taxon>Pleuronectoidei</taxon>
        <taxon>Soleidae</taxon>
        <taxon>Solea</taxon>
    </lineage>
</organism>
<dbReference type="EMBL" id="JAGKHQ010000003">
    <property type="protein sequence ID" value="KAG7520157.1"/>
    <property type="molecule type" value="Genomic_DNA"/>
</dbReference>
<proteinExistence type="predicted"/>
<sequence length="112" mass="12185">MCCETGAVGPAEACEASLSDSATEIISVFFRLRGTANQLRCPVYIRREVKNLLIKSTGGQHTVTLAVLPSNREETTHRGRITAQTEAFSQTCPPWKLVSDGGLEYCHLSSTI</sequence>
<evidence type="ECO:0000313" key="1">
    <source>
        <dbReference type="EMBL" id="KAG7520157.1"/>
    </source>
</evidence>
<name>A0AAV6ST48_SOLSE</name>
<reference evidence="1 2" key="1">
    <citation type="journal article" date="2021" name="Sci. Rep.">
        <title>Chromosome anchoring in Senegalese sole (Solea senegalensis) reveals sex-associated markers and genome rearrangements in flatfish.</title>
        <authorList>
            <person name="Guerrero-Cozar I."/>
            <person name="Gomez-Garrido J."/>
            <person name="Berbel C."/>
            <person name="Martinez-Blanch J.F."/>
            <person name="Alioto T."/>
            <person name="Claros M.G."/>
            <person name="Gagnaire P.A."/>
            <person name="Manchado M."/>
        </authorList>
    </citation>
    <scope>NUCLEOTIDE SEQUENCE [LARGE SCALE GENOMIC DNA]</scope>
    <source>
        <strain evidence="1">Sse05_10M</strain>
    </source>
</reference>
<comment type="caution">
    <text evidence="1">The sequence shown here is derived from an EMBL/GenBank/DDBJ whole genome shotgun (WGS) entry which is preliminary data.</text>
</comment>
<keyword evidence="2" id="KW-1185">Reference proteome</keyword>
<dbReference type="AlphaFoldDB" id="A0AAV6ST48"/>
<dbReference type="Proteomes" id="UP000693946">
    <property type="component" value="Linkage Group LG11"/>
</dbReference>
<evidence type="ECO:0000313" key="2">
    <source>
        <dbReference type="Proteomes" id="UP000693946"/>
    </source>
</evidence>
<protein>
    <submittedName>
        <fullName evidence="1">Uncharacterized protein</fullName>
    </submittedName>
</protein>